<dbReference type="PANTHER" id="PTHR37305:SF1">
    <property type="entry name" value="MEMBRANE PROTEIN"/>
    <property type="match status" value="1"/>
</dbReference>
<feature type="transmembrane region" description="Helical" evidence="1">
    <location>
        <begin position="234"/>
        <end position="253"/>
    </location>
</feature>
<evidence type="ECO:0000256" key="1">
    <source>
        <dbReference type="SAM" id="Phobius"/>
    </source>
</evidence>
<feature type="transmembrane region" description="Helical" evidence="1">
    <location>
        <begin position="148"/>
        <end position="167"/>
    </location>
</feature>
<dbReference type="RefSeq" id="WP_345164894.1">
    <property type="nucleotide sequence ID" value="NZ_BAABGX010000002.1"/>
</dbReference>
<feature type="transmembrane region" description="Helical" evidence="1">
    <location>
        <begin position="20"/>
        <end position="42"/>
    </location>
</feature>
<comment type="caution">
    <text evidence="2">The sequence shown here is derived from an EMBL/GenBank/DDBJ whole genome shotgun (WGS) entry which is preliminary data.</text>
</comment>
<evidence type="ECO:0008006" key="4">
    <source>
        <dbReference type="Google" id="ProtNLM"/>
    </source>
</evidence>
<feature type="transmembrane region" description="Helical" evidence="1">
    <location>
        <begin position="107"/>
        <end position="128"/>
    </location>
</feature>
<feature type="transmembrane region" description="Helical" evidence="1">
    <location>
        <begin position="62"/>
        <end position="86"/>
    </location>
</feature>
<proteinExistence type="predicted"/>
<reference evidence="3" key="1">
    <citation type="journal article" date="2019" name="Int. J. Syst. Evol. Microbiol.">
        <title>The Global Catalogue of Microorganisms (GCM) 10K type strain sequencing project: providing services to taxonomists for standard genome sequencing and annotation.</title>
        <authorList>
            <consortium name="The Broad Institute Genomics Platform"/>
            <consortium name="The Broad Institute Genome Sequencing Center for Infectious Disease"/>
            <person name="Wu L."/>
            <person name="Ma J."/>
        </authorList>
    </citation>
    <scope>NUCLEOTIDE SEQUENCE [LARGE SCALE GENOMIC DNA]</scope>
    <source>
        <strain evidence="3">JCM 17917</strain>
    </source>
</reference>
<evidence type="ECO:0000313" key="3">
    <source>
        <dbReference type="Proteomes" id="UP001501844"/>
    </source>
</evidence>
<keyword evidence="1" id="KW-0812">Transmembrane</keyword>
<feature type="transmembrane region" description="Helical" evidence="1">
    <location>
        <begin position="174"/>
        <end position="194"/>
    </location>
</feature>
<dbReference type="PANTHER" id="PTHR37305">
    <property type="entry name" value="INTEGRAL MEMBRANE PROTEIN-RELATED"/>
    <property type="match status" value="1"/>
</dbReference>
<accession>A0ABP8FIP3</accession>
<protein>
    <recommendedName>
        <fullName evidence="4">ABC-2 family transporter protein</fullName>
    </recommendedName>
</protein>
<name>A0ABP8FIP3_9BACT</name>
<keyword evidence="1" id="KW-1133">Transmembrane helix</keyword>
<dbReference type="EMBL" id="BAABGX010000002">
    <property type="protein sequence ID" value="GAA4304715.1"/>
    <property type="molecule type" value="Genomic_DNA"/>
</dbReference>
<sequence>MTPSLLRVELRKLLPYKTAWVILAIFAALLFLILHISSNVTINGQTAGPSFYEFPGLWPKVTYVASYFNLLLGILIVIAVTDEFTFRTLRQQIIDGYTRADVVQAKYSVVLLLGFACALYVFVLGLFFGITRATEVPFSKMYVDAEAVLYYLVQAIGYMSLAMLFGFLIKKSGLAILAFLIYAKILEPIIHYQLPDHIDKYFPMKVLSSLTPMPGKEMFEMVTGASEALTPMHALLPAVLYIGLFSFLSYFLLRFRDL</sequence>
<gene>
    <name evidence="2" type="ORF">GCM10023183_18240</name>
</gene>
<keyword evidence="3" id="KW-1185">Reference proteome</keyword>
<dbReference type="Proteomes" id="UP001501844">
    <property type="component" value="Unassembled WGS sequence"/>
</dbReference>
<organism evidence="2 3">
    <name type="scientific">Nibribacter koreensis</name>
    <dbReference type="NCBI Taxonomy" id="1084519"/>
    <lineage>
        <taxon>Bacteria</taxon>
        <taxon>Pseudomonadati</taxon>
        <taxon>Bacteroidota</taxon>
        <taxon>Cytophagia</taxon>
        <taxon>Cytophagales</taxon>
        <taxon>Hymenobacteraceae</taxon>
        <taxon>Nibribacter</taxon>
    </lineage>
</organism>
<evidence type="ECO:0000313" key="2">
    <source>
        <dbReference type="EMBL" id="GAA4304715.1"/>
    </source>
</evidence>
<keyword evidence="1" id="KW-0472">Membrane</keyword>